<dbReference type="PANTHER" id="PTHR31992:SF141">
    <property type="entry name" value="DOF ZINC FINGER PROTEIN DOF1.4"/>
    <property type="match status" value="1"/>
</dbReference>
<keyword evidence="6 9" id="KW-0804">Transcription</keyword>
<dbReference type="GO" id="GO:0005634">
    <property type="term" value="C:nucleus"/>
    <property type="evidence" value="ECO:0007669"/>
    <property type="project" value="UniProtKB-SubCell"/>
</dbReference>
<organism evidence="12 13">
    <name type="scientific">Musa balbisiana</name>
    <name type="common">Banana</name>
    <dbReference type="NCBI Taxonomy" id="52838"/>
    <lineage>
        <taxon>Eukaryota</taxon>
        <taxon>Viridiplantae</taxon>
        <taxon>Streptophyta</taxon>
        <taxon>Embryophyta</taxon>
        <taxon>Tracheophyta</taxon>
        <taxon>Spermatophyta</taxon>
        <taxon>Magnoliopsida</taxon>
        <taxon>Liliopsida</taxon>
        <taxon>Zingiberales</taxon>
        <taxon>Musaceae</taxon>
        <taxon>Musa</taxon>
    </lineage>
</organism>
<comment type="caution">
    <text evidence="12">The sequence shown here is derived from an EMBL/GenBank/DDBJ whole genome shotgun (WGS) entry which is preliminary data.</text>
</comment>
<accession>A0A4S8K4W7</accession>
<evidence type="ECO:0000256" key="3">
    <source>
        <dbReference type="ARBA" id="ARBA00022833"/>
    </source>
</evidence>
<feature type="domain" description="Dof-type" evidence="11">
    <location>
        <begin position="95"/>
        <end position="149"/>
    </location>
</feature>
<dbReference type="PANTHER" id="PTHR31992">
    <property type="entry name" value="DOF ZINC FINGER PROTEIN DOF1.4-RELATED"/>
    <property type="match status" value="1"/>
</dbReference>
<keyword evidence="13" id="KW-1185">Reference proteome</keyword>
<reference evidence="12 13" key="1">
    <citation type="journal article" date="2019" name="Nat. Plants">
        <title>Genome sequencing of Musa balbisiana reveals subgenome evolution and function divergence in polyploid bananas.</title>
        <authorList>
            <person name="Yao X."/>
        </authorList>
    </citation>
    <scope>NUCLEOTIDE SEQUENCE [LARGE SCALE GENOMIC DNA]</scope>
    <source>
        <strain evidence="13">cv. DH-PKW</strain>
        <tissue evidence="12">Leaves</tissue>
    </source>
</reference>
<protein>
    <recommendedName>
        <fullName evidence="9">Dof zinc finger protein</fullName>
    </recommendedName>
</protein>
<dbReference type="GO" id="GO:0003677">
    <property type="term" value="F:DNA binding"/>
    <property type="evidence" value="ECO:0007669"/>
    <property type="project" value="UniProtKB-UniRule"/>
</dbReference>
<comment type="function">
    <text evidence="9">Transcription factor that binds specifically to a 5'-AA[AG]G-3' consensus core sequence.</text>
</comment>
<keyword evidence="2 8" id="KW-0863">Zinc-finger</keyword>
<evidence type="ECO:0000256" key="2">
    <source>
        <dbReference type="ARBA" id="ARBA00022771"/>
    </source>
</evidence>
<sequence length="392" mass="41895">MLCFLGRKMLCNGEKLGVSSGKERPQMMGERPMTTAKSCNSITTTTTITNNNNNNGSSTIANTNNNDMVHVNSTTPGATRVTDKPSAQDHPQAALRCPRCDSSNTKFCYYNNYSLSQPRHFCKACKRYWTRGGTLRNVPVGGGCRKNKRAKKPAAAPMVPPGNPHPRPLFPPGPIACLSAQRSSSSQLDAAAIYALQAAASSSDMSLPLPIIANSIHFPACASAFDLQPHLGALGLGLPSDPLLENEYHLGELQPLAPMSSAAISLLNDYPIFGSSLSSASLLVSGIKRPKQVEDHQVLLPLDELQTSCGMSESINGMMKEVKLEGQTNHMMNDNINSCIDWQIPPENSLDDYGPAAAVYWNAAIGGGAGWPDGTNSGWVVGHASDLVRTDN</sequence>
<dbReference type="PROSITE" id="PS50884">
    <property type="entry name" value="ZF_DOF_2"/>
    <property type="match status" value="1"/>
</dbReference>
<keyword evidence="4 9" id="KW-0805">Transcription regulation</keyword>
<dbReference type="InterPro" id="IPR003851">
    <property type="entry name" value="Znf_Dof"/>
</dbReference>
<keyword evidence="3 9" id="KW-0862">Zinc</keyword>
<evidence type="ECO:0000313" key="13">
    <source>
        <dbReference type="Proteomes" id="UP000317650"/>
    </source>
</evidence>
<proteinExistence type="predicted"/>
<evidence type="ECO:0000256" key="6">
    <source>
        <dbReference type="ARBA" id="ARBA00023163"/>
    </source>
</evidence>
<dbReference type="GO" id="GO:0003700">
    <property type="term" value="F:DNA-binding transcription factor activity"/>
    <property type="evidence" value="ECO:0007669"/>
    <property type="project" value="UniProtKB-UniRule"/>
</dbReference>
<dbReference type="PROSITE" id="PS01361">
    <property type="entry name" value="ZF_DOF_1"/>
    <property type="match status" value="1"/>
</dbReference>
<evidence type="ECO:0000259" key="11">
    <source>
        <dbReference type="PROSITE" id="PS50884"/>
    </source>
</evidence>
<gene>
    <name evidence="12" type="ORF">C4D60_Mb08t19200</name>
</gene>
<name>A0A4S8K4W7_MUSBA</name>
<dbReference type="AlphaFoldDB" id="A0A4S8K4W7"/>
<comment type="subcellular location">
    <subcellularLocation>
        <location evidence="8 9">Nucleus</location>
    </subcellularLocation>
</comment>
<evidence type="ECO:0000256" key="9">
    <source>
        <dbReference type="RuleBase" id="RU369094"/>
    </source>
</evidence>
<keyword evidence="5 8" id="KW-0238">DNA-binding</keyword>
<dbReference type="EMBL" id="PYDT01000002">
    <property type="protein sequence ID" value="THU69891.1"/>
    <property type="molecule type" value="Genomic_DNA"/>
</dbReference>
<keyword evidence="7 8" id="KW-0539">Nucleus</keyword>
<dbReference type="Pfam" id="PF02701">
    <property type="entry name" value="Zn_ribbon_Dof"/>
    <property type="match status" value="1"/>
</dbReference>
<evidence type="ECO:0000256" key="5">
    <source>
        <dbReference type="ARBA" id="ARBA00023125"/>
    </source>
</evidence>
<dbReference type="GO" id="GO:0008270">
    <property type="term" value="F:zinc ion binding"/>
    <property type="evidence" value="ECO:0007669"/>
    <property type="project" value="UniProtKB-KW"/>
</dbReference>
<evidence type="ECO:0000256" key="1">
    <source>
        <dbReference type="ARBA" id="ARBA00022723"/>
    </source>
</evidence>
<evidence type="ECO:0000256" key="4">
    <source>
        <dbReference type="ARBA" id="ARBA00023015"/>
    </source>
</evidence>
<evidence type="ECO:0000256" key="8">
    <source>
        <dbReference type="PROSITE-ProRule" id="PRU00071"/>
    </source>
</evidence>
<keyword evidence="1 9" id="KW-0479">Metal-binding</keyword>
<dbReference type="Proteomes" id="UP000317650">
    <property type="component" value="Chromosome 8"/>
</dbReference>
<feature type="region of interest" description="Disordered" evidence="10">
    <location>
        <begin position="143"/>
        <end position="162"/>
    </location>
</feature>
<dbReference type="STRING" id="52838.A0A4S8K4W7"/>
<dbReference type="InterPro" id="IPR045174">
    <property type="entry name" value="Dof"/>
</dbReference>
<evidence type="ECO:0000256" key="10">
    <source>
        <dbReference type="SAM" id="MobiDB-lite"/>
    </source>
</evidence>
<evidence type="ECO:0000256" key="7">
    <source>
        <dbReference type="ARBA" id="ARBA00023242"/>
    </source>
</evidence>
<evidence type="ECO:0000313" key="12">
    <source>
        <dbReference type="EMBL" id="THU69891.1"/>
    </source>
</evidence>